<dbReference type="Proteomes" id="UP001608902">
    <property type="component" value="Unassembled WGS sequence"/>
</dbReference>
<feature type="coiled-coil region" evidence="1">
    <location>
        <begin position="69"/>
        <end position="124"/>
    </location>
</feature>
<dbReference type="SMART" id="SM00591">
    <property type="entry name" value="RWD"/>
    <property type="match status" value="1"/>
</dbReference>
<protein>
    <recommendedName>
        <fullName evidence="2">RWD domain-containing protein</fullName>
    </recommendedName>
</protein>
<dbReference type="EMBL" id="JBGFUD010007374">
    <property type="protein sequence ID" value="MFH4981518.1"/>
    <property type="molecule type" value="Genomic_DNA"/>
</dbReference>
<organism evidence="3 4">
    <name type="scientific">Gnathostoma spinigerum</name>
    <dbReference type="NCBI Taxonomy" id="75299"/>
    <lineage>
        <taxon>Eukaryota</taxon>
        <taxon>Metazoa</taxon>
        <taxon>Ecdysozoa</taxon>
        <taxon>Nematoda</taxon>
        <taxon>Chromadorea</taxon>
        <taxon>Rhabditida</taxon>
        <taxon>Spirurina</taxon>
        <taxon>Gnathostomatomorpha</taxon>
        <taxon>Gnathostomatoidea</taxon>
        <taxon>Gnathostomatidae</taxon>
        <taxon>Gnathostoma</taxon>
    </lineage>
</organism>
<feature type="domain" description="RWD" evidence="2">
    <location>
        <begin position="9"/>
        <end position="111"/>
    </location>
</feature>
<accession>A0ABD6ENH2</accession>
<dbReference type="PANTHER" id="PTHR21275">
    <property type="entry name" value="RWD DOMAIN-CONTAINING PROTEIN 4"/>
    <property type="match status" value="1"/>
</dbReference>
<proteinExistence type="predicted"/>
<keyword evidence="1" id="KW-0175">Coiled coil</keyword>
<gene>
    <name evidence="3" type="ORF">AB6A40_008227</name>
</gene>
<evidence type="ECO:0000256" key="1">
    <source>
        <dbReference type="SAM" id="Coils"/>
    </source>
</evidence>
<evidence type="ECO:0000313" key="4">
    <source>
        <dbReference type="Proteomes" id="UP001608902"/>
    </source>
</evidence>
<dbReference type="Pfam" id="PF05773">
    <property type="entry name" value="RWD"/>
    <property type="match status" value="1"/>
</dbReference>
<dbReference type="SUPFAM" id="SSF54495">
    <property type="entry name" value="UBC-like"/>
    <property type="match status" value="1"/>
</dbReference>
<dbReference type="CDD" id="cd23817">
    <property type="entry name" value="RWD-RWDD4"/>
    <property type="match status" value="1"/>
</dbReference>
<keyword evidence="4" id="KW-1185">Reference proteome</keyword>
<dbReference type="Gene3D" id="3.10.110.10">
    <property type="entry name" value="Ubiquitin Conjugating Enzyme"/>
    <property type="match status" value="1"/>
</dbReference>
<evidence type="ECO:0000259" key="2">
    <source>
        <dbReference type="PROSITE" id="PS50908"/>
    </source>
</evidence>
<comment type="caution">
    <text evidence="3">The sequence shown here is derived from an EMBL/GenBank/DDBJ whole genome shotgun (WGS) entry which is preliminary data.</text>
</comment>
<dbReference type="InterPro" id="IPR016135">
    <property type="entry name" value="UBQ-conjugating_enzyme/RWD"/>
</dbReference>
<sequence>MDADGEQTTELEVLESIFGGDECFSKVSENTFQYRFGEDGHFKSFVIEIVWPKEYPAVVPEINLDIFYNKHLQANVKETIRSALQAEAESYVGMAATFSLIEYAKEHYDELVKDQKEKEELTDDGNCGTNIKICADDDESNVIDGMRKLKMTKAQKRRMWDRTDASKAGERERGWNWVDILKHLSQTRDS</sequence>
<name>A0ABD6ENH2_9BILA</name>
<dbReference type="InterPro" id="IPR042770">
    <property type="entry name" value="RWDD4"/>
</dbReference>
<dbReference type="PROSITE" id="PS50908">
    <property type="entry name" value="RWD"/>
    <property type="match status" value="1"/>
</dbReference>
<evidence type="ECO:0000313" key="3">
    <source>
        <dbReference type="EMBL" id="MFH4981518.1"/>
    </source>
</evidence>
<dbReference type="PANTHER" id="PTHR21275:SF1">
    <property type="entry name" value="RWD DOMAIN-CONTAINING PROTEIN 4"/>
    <property type="match status" value="1"/>
</dbReference>
<dbReference type="InterPro" id="IPR006575">
    <property type="entry name" value="RWD_dom"/>
</dbReference>
<reference evidence="3 4" key="1">
    <citation type="submission" date="2024-08" db="EMBL/GenBank/DDBJ databases">
        <title>Gnathostoma spinigerum genome.</title>
        <authorList>
            <person name="Gonzalez-Bertolin B."/>
            <person name="Monzon S."/>
            <person name="Zaballos A."/>
            <person name="Jimenez P."/>
            <person name="Dekumyoy P."/>
            <person name="Varona S."/>
            <person name="Cuesta I."/>
            <person name="Sumanam S."/>
            <person name="Adisakwattana P."/>
            <person name="Gasser R.B."/>
            <person name="Hernandez-Gonzalez A."/>
            <person name="Young N.D."/>
            <person name="Perteguer M.J."/>
        </authorList>
    </citation>
    <scope>NUCLEOTIDE SEQUENCE [LARGE SCALE GENOMIC DNA]</scope>
    <source>
        <strain evidence="3">AL3</strain>
        <tissue evidence="3">Liver</tissue>
    </source>
</reference>
<dbReference type="AlphaFoldDB" id="A0ABD6ENH2"/>